<dbReference type="GO" id="GO:0005524">
    <property type="term" value="F:ATP binding"/>
    <property type="evidence" value="ECO:0007669"/>
    <property type="project" value="UniProtKB-KW"/>
</dbReference>
<keyword evidence="11" id="KW-1185">Reference proteome</keyword>
<evidence type="ECO:0000259" key="8">
    <source>
        <dbReference type="PROSITE" id="PS51192"/>
    </source>
</evidence>
<dbReference type="SUPFAM" id="SSF52540">
    <property type="entry name" value="P-loop containing nucleoside triphosphate hydrolases"/>
    <property type="match status" value="1"/>
</dbReference>
<organism evidence="10 11">
    <name type="scientific">Austropuccinia psidii MF-1</name>
    <dbReference type="NCBI Taxonomy" id="1389203"/>
    <lineage>
        <taxon>Eukaryota</taxon>
        <taxon>Fungi</taxon>
        <taxon>Dikarya</taxon>
        <taxon>Basidiomycota</taxon>
        <taxon>Pucciniomycotina</taxon>
        <taxon>Pucciniomycetes</taxon>
        <taxon>Pucciniales</taxon>
        <taxon>Sphaerophragmiaceae</taxon>
        <taxon>Austropuccinia</taxon>
    </lineage>
</organism>
<comment type="catalytic activity">
    <reaction evidence="6">
        <text>ATP + H2O = ADP + phosphate + H(+)</text>
        <dbReference type="Rhea" id="RHEA:13065"/>
        <dbReference type="ChEBI" id="CHEBI:15377"/>
        <dbReference type="ChEBI" id="CHEBI:15378"/>
        <dbReference type="ChEBI" id="CHEBI:30616"/>
        <dbReference type="ChEBI" id="CHEBI:43474"/>
        <dbReference type="ChEBI" id="CHEBI:456216"/>
        <dbReference type="EC" id="3.6.4.13"/>
    </reaction>
</comment>
<dbReference type="PROSITE" id="PS51192">
    <property type="entry name" value="HELICASE_ATP_BIND_1"/>
    <property type="match status" value="1"/>
</dbReference>
<name>A0A9Q3I472_9BASI</name>
<dbReference type="GO" id="GO:0003724">
    <property type="term" value="F:RNA helicase activity"/>
    <property type="evidence" value="ECO:0007669"/>
    <property type="project" value="UniProtKB-EC"/>
</dbReference>
<evidence type="ECO:0000313" key="10">
    <source>
        <dbReference type="EMBL" id="MBW0525369.1"/>
    </source>
</evidence>
<evidence type="ECO:0000313" key="11">
    <source>
        <dbReference type="Proteomes" id="UP000765509"/>
    </source>
</evidence>
<dbReference type="GO" id="GO:0016787">
    <property type="term" value="F:hydrolase activity"/>
    <property type="evidence" value="ECO:0007669"/>
    <property type="project" value="UniProtKB-KW"/>
</dbReference>
<sequence>MVSYNHFKTTKQLAPKRVLFHGSDSENDQLSDSASQNDSKNTFGSEEKSKNQKTERQRKEKAELLAKAQQQLPVFTAKEAIIEEIWKNDTVVVLGETGCGKTTQIPQYLIGPEYKNLSDSSRPIKVVVTQPRRVAATALAARVAEEVGCLLGTKVGYSVRFDDCSQKQTRLKYVTDGTLLQEMLSDKLLTNYDIVIIDEAHERSLRTDMLLGFLKSIQKTRNDMVNAMLNFPKDPGCSQAVTPARPLKVIVMSATIDAERFSQFFNNAKVIYIKGRQHTVTVFYTLQPQDDYIESAIKTSLQIHSAYPPGDVLVFLTGQDEIENMQAQLQMYADDAPLSLPQMMICPLYAKLPSHQQQKAFQKTPPNVRKFVLATNVAETSITIPGVNYVIDTGLAKVKRFHGMAGIEELRTEPISQSSANQRLGRAGRESTGMCWRLYPRETYNTLSKTAEPEIKRCSLSFAILHLLATGVPDIFNFDFMDKPQVNDLKFALVHLALLGAIDSRSKINDLGRRIATLPLDPPLGRCLLASFDNKCPSEMIDLIALLEHSDTLLINTIATREQAQEARRKFIHRDGDHLILLNILKAYRSIADNFKAPAALRVEQKKWCKEHFINFKSINNVLESKKQLQDRCKRLGLNWIESSSLQISQPNASLSIEDDSAPLLNSLIAGLATQLAIRQPDQTYINPLTKVPLKIHPSSSLYGKGIEAFLYHELVRTSSTYARMCSVIKPIWIQHQTNIFSAT</sequence>
<dbReference type="Gene3D" id="1.20.120.1080">
    <property type="match status" value="1"/>
</dbReference>
<feature type="domain" description="Helicase C-terminal" evidence="9">
    <location>
        <begin position="291"/>
        <end position="471"/>
    </location>
</feature>
<dbReference type="InterPro" id="IPR014001">
    <property type="entry name" value="Helicase_ATP-bd"/>
</dbReference>
<dbReference type="PANTHER" id="PTHR18934">
    <property type="entry name" value="ATP-DEPENDENT RNA HELICASE"/>
    <property type="match status" value="1"/>
</dbReference>
<dbReference type="SMART" id="SM00490">
    <property type="entry name" value="HELICc"/>
    <property type="match status" value="1"/>
</dbReference>
<dbReference type="FunFam" id="3.40.50.300:FF:000145">
    <property type="entry name" value="probable ATP-dependent RNA helicase DHX40"/>
    <property type="match status" value="1"/>
</dbReference>
<keyword evidence="3" id="KW-0378">Hydrolase</keyword>
<dbReference type="EC" id="3.6.4.13" evidence="1"/>
<feature type="region of interest" description="Disordered" evidence="7">
    <location>
        <begin position="15"/>
        <end position="60"/>
    </location>
</feature>
<dbReference type="GO" id="GO:0045943">
    <property type="term" value="P:positive regulation of transcription by RNA polymerase I"/>
    <property type="evidence" value="ECO:0007669"/>
    <property type="project" value="TreeGrafter"/>
</dbReference>
<dbReference type="SMART" id="SM00847">
    <property type="entry name" value="HA2"/>
    <property type="match status" value="1"/>
</dbReference>
<dbReference type="SMART" id="SM00487">
    <property type="entry name" value="DEXDc"/>
    <property type="match status" value="1"/>
</dbReference>
<evidence type="ECO:0000259" key="9">
    <source>
        <dbReference type="PROSITE" id="PS51194"/>
    </source>
</evidence>
<dbReference type="InterPro" id="IPR048333">
    <property type="entry name" value="HA2_WH"/>
</dbReference>
<dbReference type="GO" id="GO:0003725">
    <property type="term" value="F:double-stranded RNA binding"/>
    <property type="evidence" value="ECO:0007669"/>
    <property type="project" value="TreeGrafter"/>
</dbReference>
<dbReference type="OrthoDB" id="10253254at2759"/>
<dbReference type="FunFam" id="3.40.50.300:FF:002215">
    <property type="entry name" value="Unplaced genomic scaffold supercont1.5, whole genome shotgun sequence"/>
    <property type="match status" value="1"/>
</dbReference>
<gene>
    <name evidence="10" type="ORF">O181_065084</name>
</gene>
<dbReference type="InterPro" id="IPR011545">
    <property type="entry name" value="DEAD/DEAH_box_helicase_dom"/>
</dbReference>
<dbReference type="PANTHER" id="PTHR18934:SF118">
    <property type="entry name" value="ATP-DEPENDENT RNA HELICASE DHX33"/>
    <property type="match status" value="1"/>
</dbReference>
<evidence type="ECO:0000256" key="3">
    <source>
        <dbReference type="ARBA" id="ARBA00022801"/>
    </source>
</evidence>
<feature type="domain" description="Helicase ATP-binding" evidence="8">
    <location>
        <begin position="82"/>
        <end position="274"/>
    </location>
</feature>
<dbReference type="Pfam" id="PF00271">
    <property type="entry name" value="Helicase_C"/>
    <property type="match status" value="1"/>
</dbReference>
<dbReference type="CDD" id="cd18791">
    <property type="entry name" value="SF2_C_RHA"/>
    <property type="match status" value="1"/>
</dbReference>
<feature type="compositionally biased region" description="Basic and acidic residues" evidence="7">
    <location>
        <begin position="45"/>
        <end position="60"/>
    </location>
</feature>
<dbReference type="InterPro" id="IPR027417">
    <property type="entry name" value="P-loop_NTPase"/>
</dbReference>
<dbReference type="Proteomes" id="UP000765509">
    <property type="component" value="Unassembled WGS sequence"/>
</dbReference>
<comment type="caution">
    <text evidence="10">The sequence shown here is derived from an EMBL/GenBank/DDBJ whole genome shotgun (WGS) entry which is preliminary data.</text>
</comment>
<reference evidence="10" key="1">
    <citation type="submission" date="2021-03" db="EMBL/GenBank/DDBJ databases">
        <title>Draft genome sequence of rust myrtle Austropuccinia psidii MF-1, a brazilian biotype.</title>
        <authorList>
            <person name="Quecine M.C."/>
            <person name="Pachon D.M.R."/>
            <person name="Bonatelli M.L."/>
            <person name="Correr F.H."/>
            <person name="Franceschini L.M."/>
            <person name="Leite T.F."/>
            <person name="Margarido G.R.A."/>
            <person name="Almeida C.A."/>
            <person name="Ferrarezi J.A."/>
            <person name="Labate C.A."/>
        </authorList>
    </citation>
    <scope>NUCLEOTIDE SEQUENCE</scope>
    <source>
        <strain evidence="10">MF-1</strain>
    </source>
</reference>
<keyword evidence="5" id="KW-0067">ATP-binding</keyword>
<evidence type="ECO:0000256" key="5">
    <source>
        <dbReference type="ARBA" id="ARBA00022840"/>
    </source>
</evidence>
<evidence type="ECO:0000256" key="7">
    <source>
        <dbReference type="SAM" id="MobiDB-lite"/>
    </source>
</evidence>
<dbReference type="Pfam" id="PF21010">
    <property type="entry name" value="HA2_C"/>
    <property type="match status" value="1"/>
</dbReference>
<dbReference type="Pfam" id="PF00270">
    <property type="entry name" value="DEAD"/>
    <property type="match status" value="1"/>
</dbReference>
<keyword evidence="4" id="KW-0347">Helicase</keyword>
<evidence type="ECO:0000256" key="4">
    <source>
        <dbReference type="ARBA" id="ARBA00022806"/>
    </source>
</evidence>
<protein>
    <recommendedName>
        <fullName evidence="1">RNA helicase</fullName>
        <ecNumber evidence="1">3.6.4.13</ecNumber>
    </recommendedName>
</protein>
<dbReference type="InterPro" id="IPR011709">
    <property type="entry name" value="DEAD-box_helicase_OB_fold"/>
</dbReference>
<feature type="compositionally biased region" description="Polar residues" evidence="7">
    <location>
        <begin position="28"/>
        <end position="44"/>
    </location>
</feature>
<dbReference type="GO" id="GO:0005730">
    <property type="term" value="C:nucleolus"/>
    <property type="evidence" value="ECO:0007669"/>
    <property type="project" value="UniProtKB-ARBA"/>
</dbReference>
<keyword evidence="2" id="KW-0547">Nucleotide-binding</keyword>
<dbReference type="EMBL" id="AVOT02031761">
    <property type="protein sequence ID" value="MBW0525369.1"/>
    <property type="molecule type" value="Genomic_DNA"/>
</dbReference>
<dbReference type="Pfam" id="PF04408">
    <property type="entry name" value="WHD_HA2"/>
    <property type="match status" value="1"/>
</dbReference>
<dbReference type="PROSITE" id="PS51194">
    <property type="entry name" value="HELICASE_CTER"/>
    <property type="match status" value="1"/>
</dbReference>
<proteinExistence type="predicted"/>
<dbReference type="Gene3D" id="3.40.50.300">
    <property type="entry name" value="P-loop containing nucleotide triphosphate hydrolases"/>
    <property type="match status" value="2"/>
</dbReference>
<dbReference type="InterPro" id="IPR001650">
    <property type="entry name" value="Helicase_C-like"/>
</dbReference>
<dbReference type="AlphaFoldDB" id="A0A9Q3I472"/>
<accession>A0A9Q3I472</accession>
<evidence type="ECO:0000256" key="6">
    <source>
        <dbReference type="ARBA" id="ARBA00047984"/>
    </source>
</evidence>
<evidence type="ECO:0000256" key="2">
    <source>
        <dbReference type="ARBA" id="ARBA00022741"/>
    </source>
</evidence>
<dbReference type="Pfam" id="PF07717">
    <property type="entry name" value="OB_NTP_bind"/>
    <property type="match status" value="1"/>
</dbReference>
<evidence type="ECO:0000256" key="1">
    <source>
        <dbReference type="ARBA" id="ARBA00012552"/>
    </source>
</evidence>
<dbReference type="InterPro" id="IPR007502">
    <property type="entry name" value="Helicase-assoc_dom"/>
</dbReference>